<feature type="domain" description="DUF2059" evidence="2">
    <location>
        <begin position="85"/>
        <end position="144"/>
    </location>
</feature>
<protein>
    <submittedName>
        <fullName evidence="3">DUF2059 domain-containing protein</fullName>
    </submittedName>
</protein>
<proteinExistence type="predicted"/>
<dbReference type="RefSeq" id="WP_166404486.1">
    <property type="nucleotide sequence ID" value="NZ_JAANHS010000026.1"/>
</dbReference>
<dbReference type="InterPro" id="IPR018637">
    <property type="entry name" value="DUF2059"/>
</dbReference>
<evidence type="ECO:0000313" key="4">
    <source>
        <dbReference type="Proteomes" id="UP001515660"/>
    </source>
</evidence>
<sequence>MSLPRLALVALLSAAAPVAAETALPSPVAGQSVAELGRILRLDALFEVLREEGLAHGRSIEADMFPGRGGARWEATVAQIYDVGRMRAGFDAALAQALGPDTETLAEVAAFFGSELGQRILTLEIEARRAFLDTAREEAARVAADDAAAARDPKVALIRKMIEAADLLESNVAGSMSGNLAFMTGMAGTGVYGRAMSEDEILADIWSREDQIRSDSSTWLYAYLGLAYAPLSEAELQSYVAFWESPAGQRLNGALFAAFDQVFRPVSHELGRAAGQAMLSRDI</sequence>
<dbReference type="EMBL" id="JAANHS010000026">
    <property type="protein sequence ID" value="NHB78486.1"/>
    <property type="molecule type" value="Genomic_DNA"/>
</dbReference>
<evidence type="ECO:0000313" key="3">
    <source>
        <dbReference type="EMBL" id="NHB78486.1"/>
    </source>
</evidence>
<keyword evidence="1" id="KW-0732">Signal</keyword>
<feature type="chain" id="PRO_5045145779" evidence="1">
    <location>
        <begin position="21"/>
        <end position="283"/>
    </location>
</feature>
<keyword evidence="4" id="KW-1185">Reference proteome</keyword>
<organism evidence="3 4">
    <name type="scientific">Rhodobacter calidifons</name>
    <dbReference type="NCBI Taxonomy" id="2715277"/>
    <lineage>
        <taxon>Bacteria</taxon>
        <taxon>Pseudomonadati</taxon>
        <taxon>Pseudomonadota</taxon>
        <taxon>Alphaproteobacteria</taxon>
        <taxon>Rhodobacterales</taxon>
        <taxon>Rhodobacter group</taxon>
        <taxon>Rhodobacter</taxon>
    </lineage>
</organism>
<name>A0ABX0GBG8_9RHOB</name>
<evidence type="ECO:0000256" key="1">
    <source>
        <dbReference type="SAM" id="SignalP"/>
    </source>
</evidence>
<evidence type="ECO:0000259" key="2">
    <source>
        <dbReference type="Pfam" id="PF09832"/>
    </source>
</evidence>
<accession>A0ABX0GBG8</accession>
<feature type="signal peptide" evidence="1">
    <location>
        <begin position="1"/>
        <end position="20"/>
    </location>
</feature>
<gene>
    <name evidence="3" type="ORF">G8O29_17400</name>
</gene>
<dbReference type="Pfam" id="PF09832">
    <property type="entry name" value="DUF2059"/>
    <property type="match status" value="1"/>
</dbReference>
<reference evidence="3 4" key="1">
    <citation type="journal article" date="2022" name="Microorganisms">
        <title>Genome Sequence and Characterization of a Xanthorhodopsin-Containing, Aerobic Anoxygenic Phototrophic Rhodobacter Species, Isolated from Mesophilic Conditions at Yellowstone National Park.</title>
        <authorList>
            <person name="Kyndt J.A."/>
            <person name="Robertson S."/>
            <person name="Shoffstall I.B."/>
            <person name="Ramaley R.F."/>
            <person name="Meyer T.E."/>
        </authorList>
    </citation>
    <scope>NUCLEOTIDE SEQUENCE [LARGE SCALE GENOMIC DNA]</scope>
    <source>
        <strain evidence="3 4">M37P</strain>
    </source>
</reference>
<dbReference type="Proteomes" id="UP001515660">
    <property type="component" value="Unassembled WGS sequence"/>
</dbReference>
<comment type="caution">
    <text evidence="3">The sequence shown here is derived from an EMBL/GenBank/DDBJ whole genome shotgun (WGS) entry which is preliminary data.</text>
</comment>